<gene>
    <name evidence="3" type="ORF">CLODIP_2_CD14863</name>
</gene>
<dbReference type="Proteomes" id="UP000494165">
    <property type="component" value="Unassembled WGS sequence"/>
</dbReference>
<dbReference type="Pfam" id="PF05953">
    <property type="entry name" value="Allatostatin"/>
    <property type="match status" value="4"/>
</dbReference>
<organism evidence="3 4">
    <name type="scientific">Cloeon dipterum</name>
    <dbReference type="NCBI Taxonomy" id="197152"/>
    <lineage>
        <taxon>Eukaryota</taxon>
        <taxon>Metazoa</taxon>
        <taxon>Ecdysozoa</taxon>
        <taxon>Arthropoda</taxon>
        <taxon>Hexapoda</taxon>
        <taxon>Insecta</taxon>
        <taxon>Pterygota</taxon>
        <taxon>Palaeoptera</taxon>
        <taxon>Ephemeroptera</taxon>
        <taxon>Pisciforma</taxon>
        <taxon>Baetidae</taxon>
        <taxon>Cloeon</taxon>
    </lineage>
</organism>
<evidence type="ECO:0000256" key="1">
    <source>
        <dbReference type="SAM" id="MobiDB-lite"/>
    </source>
</evidence>
<feature type="region of interest" description="Disordered" evidence="1">
    <location>
        <begin position="147"/>
        <end position="176"/>
    </location>
</feature>
<dbReference type="EMBL" id="CADEPI010000011">
    <property type="protein sequence ID" value="CAB3363179.1"/>
    <property type="molecule type" value="Genomic_DNA"/>
</dbReference>
<evidence type="ECO:0000313" key="4">
    <source>
        <dbReference type="Proteomes" id="UP000494165"/>
    </source>
</evidence>
<dbReference type="GO" id="GO:0005184">
    <property type="term" value="F:neuropeptide hormone activity"/>
    <property type="evidence" value="ECO:0007669"/>
    <property type="project" value="InterPro"/>
</dbReference>
<name>A0A8S1CD23_9INSE</name>
<protein>
    <recommendedName>
        <fullName evidence="5">Allatostatin</fullName>
    </recommendedName>
</protein>
<feature type="signal peptide" evidence="2">
    <location>
        <begin position="1"/>
        <end position="28"/>
    </location>
</feature>
<evidence type="ECO:0000313" key="3">
    <source>
        <dbReference type="EMBL" id="CAB3363179.1"/>
    </source>
</evidence>
<comment type="caution">
    <text evidence="3">The sequence shown here is derived from an EMBL/GenBank/DDBJ whole genome shotgun (WGS) entry which is preliminary data.</text>
</comment>
<evidence type="ECO:0008006" key="5">
    <source>
        <dbReference type="Google" id="ProtNLM"/>
    </source>
</evidence>
<evidence type="ECO:0000256" key="2">
    <source>
        <dbReference type="SAM" id="SignalP"/>
    </source>
</evidence>
<keyword evidence="2" id="KW-0732">Signal</keyword>
<dbReference type="InterPro" id="IPR010276">
    <property type="entry name" value="Allatostatin"/>
</dbReference>
<dbReference type="OrthoDB" id="10067964at2759"/>
<reference evidence="3 4" key="1">
    <citation type="submission" date="2020-04" db="EMBL/GenBank/DDBJ databases">
        <authorList>
            <person name="Alioto T."/>
            <person name="Alioto T."/>
            <person name="Gomez Garrido J."/>
        </authorList>
    </citation>
    <scope>NUCLEOTIDE SEQUENCE [LARGE SCALE GENOMIC DNA]</scope>
</reference>
<dbReference type="AlphaFoldDB" id="A0A8S1CD23"/>
<feature type="compositionally biased region" description="Acidic residues" evidence="1">
    <location>
        <begin position="151"/>
        <end position="176"/>
    </location>
</feature>
<proteinExistence type="predicted"/>
<feature type="chain" id="PRO_5035853139" description="Allatostatin" evidence="2">
    <location>
        <begin position="29"/>
        <end position="279"/>
    </location>
</feature>
<sequence length="279" mass="30579">MGSENGRLSCWCLLLVAVALHGATGVAGVETPGNEVASAAVSTDHQHEEASGPLTGEEDDLDWEYLSGGNGGVLPPASKRAYYVSEFKRLPVYNFGLGKRTPANGNKYYAFGLGKRERSGRQYSFGLGKRLHNNLYSFGLGKRSMDISDNSIEDDDDDTEEEFEPDLEEDGSNEELSEVKRAAGPYAFGLGKRFAKNQAYSFGLGKRASKYSFGLGKRQPSGGRQYSFGLGKRNRQYSFGLGKREISKEELQAYQQEQKKSAGRMYNFGLGKRAPAVSN</sequence>
<keyword evidence="4" id="KW-1185">Reference proteome</keyword>
<accession>A0A8S1CD23</accession>